<feature type="domain" description="GmrSD restriction endonucleases N-terminal" evidence="1">
    <location>
        <begin position="16"/>
        <end position="156"/>
    </location>
</feature>
<name>A0A1H0N2I3_9GAMM</name>
<accession>A0A1H0N2I3</accession>
<dbReference type="STRING" id="419597.SAMN04487957_1146"/>
<keyword evidence="3" id="KW-1185">Reference proteome</keyword>
<proteinExistence type="predicted"/>
<dbReference type="PANTHER" id="PTHR39639">
    <property type="entry name" value="CHROMOSOME 16, WHOLE GENOME SHOTGUN SEQUENCE"/>
    <property type="match status" value="1"/>
</dbReference>
<dbReference type="Proteomes" id="UP000199075">
    <property type="component" value="Unassembled WGS sequence"/>
</dbReference>
<evidence type="ECO:0000313" key="2">
    <source>
        <dbReference type="EMBL" id="SDO86821.1"/>
    </source>
</evidence>
<dbReference type="EMBL" id="FNIV01000014">
    <property type="protein sequence ID" value="SDO86821.1"/>
    <property type="molecule type" value="Genomic_DNA"/>
</dbReference>
<dbReference type="OrthoDB" id="7802453at2"/>
<gene>
    <name evidence="2" type="ORF">SAMN04487957_1146</name>
</gene>
<dbReference type="Pfam" id="PF03235">
    <property type="entry name" value="GmrSD_N"/>
    <property type="match status" value="1"/>
</dbReference>
<sequence length="331" mass="38714">MTQQIKPSVTNPTIADIYEDVSSERLILRPAFQRKFVWTHEHQEEFIDTILHGYPFPEIYVCEGEVDIKRLKTTRHVIDGQQRLTTIKKYIEGDHDKPLTKVPVYDSLSDEQKHELLSYQVVMRDIGKVSDETIREVFRRINLTKFKLEDIEIHNAVYDGQFIQSARNILDHAGLEEYGVFKESEFTRMADLHFILLVMATLENGGYFAQDREVEPKVAEFNDEYPNKDHMIATILKTFAVIKDLQLEPDSIWLRKSNFFTLVVEIAKNLARLPKDLRRRLDELEDNIIQNKNNSGSKYSEYYAYMYQATHGRKARVVRAKFFDNDVIGAS</sequence>
<dbReference type="InterPro" id="IPR004919">
    <property type="entry name" value="GmrSD_N"/>
</dbReference>
<organism evidence="2 3">
    <name type="scientific">Halomonas shengliensis</name>
    <dbReference type="NCBI Taxonomy" id="419597"/>
    <lineage>
        <taxon>Bacteria</taxon>
        <taxon>Pseudomonadati</taxon>
        <taxon>Pseudomonadota</taxon>
        <taxon>Gammaproteobacteria</taxon>
        <taxon>Oceanospirillales</taxon>
        <taxon>Halomonadaceae</taxon>
        <taxon>Halomonas</taxon>
    </lineage>
</organism>
<dbReference type="AlphaFoldDB" id="A0A1H0N2I3"/>
<protein>
    <recommendedName>
        <fullName evidence="1">GmrSD restriction endonucleases N-terminal domain-containing protein</fullName>
    </recommendedName>
</protein>
<reference evidence="3" key="1">
    <citation type="submission" date="2016-10" db="EMBL/GenBank/DDBJ databases">
        <authorList>
            <person name="Varghese N."/>
            <person name="Submissions S."/>
        </authorList>
    </citation>
    <scope>NUCLEOTIDE SEQUENCE [LARGE SCALE GENOMIC DNA]</scope>
    <source>
        <strain evidence="3">CGMCC 1.6444</strain>
    </source>
</reference>
<dbReference type="PANTHER" id="PTHR39639:SF1">
    <property type="entry name" value="DUF262 DOMAIN-CONTAINING PROTEIN"/>
    <property type="match status" value="1"/>
</dbReference>
<evidence type="ECO:0000313" key="3">
    <source>
        <dbReference type="Proteomes" id="UP000199075"/>
    </source>
</evidence>
<dbReference type="RefSeq" id="WP_089680895.1">
    <property type="nucleotide sequence ID" value="NZ_FNIV01000014.1"/>
</dbReference>
<evidence type="ECO:0000259" key="1">
    <source>
        <dbReference type="Pfam" id="PF03235"/>
    </source>
</evidence>